<evidence type="ECO:0000313" key="1">
    <source>
        <dbReference type="EMBL" id="MDT8900090.1"/>
    </source>
</evidence>
<evidence type="ECO:0000313" key="2">
    <source>
        <dbReference type="Proteomes" id="UP001254848"/>
    </source>
</evidence>
<proteinExistence type="predicted"/>
<gene>
    <name evidence="1" type="ORF">Q4T40_02415</name>
</gene>
<organism evidence="1 2">
    <name type="scientific">Anaeroselena agilis</name>
    <dbReference type="NCBI Taxonomy" id="3063788"/>
    <lineage>
        <taxon>Bacteria</taxon>
        <taxon>Bacillati</taxon>
        <taxon>Bacillota</taxon>
        <taxon>Negativicutes</taxon>
        <taxon>Acetonemataceae</taxon>
        <taxon>Anaeroselena</taxon>
    </lineage>
</organism>
<name>A0ABU3NTD9_9FIRM</name>
<dbReference type="EMBL" id="JAUOZS010000001">
    <property type="protein sequence ID" value="MDT8900090.1"/>
    <property type="molecule type" value="Genomic_DNA"/>
</dbReference>
<accession>A0ABU3NTD9</accession>
<reference evidence="1 2" key="1">
    <citation type="submission" date="2023-07" db="EMBL/GenBank/DDBJ databases">
        <title>The novel representative of Negativicutes class, Anaeroselena agilis gen. nov. sp. nov.</title>
        <authorList>
            <person name="Prokofeva M.I."/>
            <person name="Elcheninov A.G."/>
            <person name="Klyukina A."/>
            <person name="Kublanov I.V."/>
            <person name="Frolov E.N."/>
            <person name="Podosokorskaya O.A."/>
        </authorList>
    </citation>
    <scope>NUCLEOTIDE SEQUENCE [LARGE SCALE GENOMIC DNA]</scope>
    <source>
        <strain evidence="1 2">4137-cl</strain>
    </source>
</reference>
<keyword evidence="2" id="KW-1185">Reference proteome</keyword>
<sequence>MKIMIDLKEYTGTPVEIVSVLWDENFHRDQLPTIDDYIAHAAQNVFKFTGKGIDVGTGTTEEKCQRLLDGMISIGIAKFLEN</sequence>
<dbReference type="RefSeq" id="WP_413778650.1">
    <property type="nucleotide sequence ID" value="NZ_JAUOZS010000001.1"/>
</dbReference>
<dbReference type="Proteomes" id="UP001254848">
    <property type="component" value="Unassembled WGS sequence"/>
</dbReference>
<comment type="caution">
    <text evidence="1">The sequence shown here is derived from an EMBL/GenBank/DDBJ whole genome shotgun (WGS) entry which is preliminary data.</text>
</comment>
<protein>
    <submittedName>
        <fullName evidence="1">Uncharacterized protein</fullName>
    </submittedName>
</protein>